<gene>
    <name evidence="1" type="ORF">ENV52_11785</name>
</gene>
<protein>
    <recommendedName>
        <fullName evidence="2">ABC transporter substrate-binding protein</fullName>
    </recommendedName>
</protein>
<evidence type="ECO:0008006" key="2">
    <source>
        <dbReference type="Google" id="ProtNLM"/>
    </source>
</evidence>
<name>A0A7V6A4Y8_9BACT</name>
<organism evidence="1">
    <name type="scientific">Desulfobacca acetoxidans</name>
    <dbReference type="NCBI Taxonomy" id="60893"/>
    <lineage>
        <taxon>Bacteria</taxon>
        <taxon>Pseudomonadati</taxon>
        <taxon>Thermodesulfobacteriota</taxon>
        <taxon>Desulfobaccia</taxon>
        <taxon>Desulfobaccales</taxon>
        <taxon>Desulfobaccaceae</taxon>
        <taxon>Desulfobacca</taxon>
    </lineage>
</organism>
<dbReference type="CDD" id="cd06325">
    <property type="entry name" value="PBP1_ABC_unchar_transporter"/>
    <property type="match status" value="1"/>
</dbReference>
<dbReference type="PANTHER" id="PTHR35271:SF1">
    <property type="entry name" value="ABC TRANSPORTER, SUBSTRATE-BINDING LIPOPROTEIN"/>
    <property type="match status" value="1"/>
</dbReference>
<dbReference type="SUPFAM" id="SSF53822">
    <property type="entry name" value="Periplasmic binding protein-like I"/>
    <property type="match status" value="1"/>
</dbReference>
<sequence length="334" mass="36211">MELWRPRELQLCLGLGLLLLILLCGCQTPFSKPPLVGIILWDQDIQSFENNLQGVIEGLREEGYLDKLNVRLQTINSTGDRSRAANAAEIFQRHGARLLITLGTVPTLVALDVTQGSRLPVVYSGVGAPEATGLQCPSTPESRLTGTSMEVPVAEQLKIFKLAKPRLQRLGILFCSATPEAVATGTAAEAVARRMGLKVILAKVTDDRPELLDQALQTLESEGLQALFLPTDPVLASPKNLESICARLLHHQIPVMVPFASSVRHGALLSYHADSAEVGRQSGRQAGQILSGAAVWNVPPEIPKVKRLTLNLTIAQALELPVSRHLLSQARDLY</sequence>
<reference evidence="1" key="1">
    <citation type="journal article" date="2020" name="mSystems">
        <title>Genome- and Community-Level Interaction Insights into Carbon Utilization and Element Cycling Functions of Hydrothermarchaeota in Hydrothermal Sediment.</title>
        <authorList>
            <person name="Zhou Z."/>
            <person name="Liu Y."/>
            <person name="Xu W."/>
            <person name="Pan J."/>
            <person name="Luo Z.H."/>
            <person name="Li M."/>
        </authorList>
    </citation>
    <scope>NUCLEOTIDE SEQUENCE [LARGE SCALE GENOMIC DNA]</scope>
    <source>
        <strain evidence="1">SpSt-767</strain>
    </source>
</reference>
<dbReference type="Gene3D" id="3.40.50.2300">
    <property type="match status" value="2"/>
</dbReference>
<proteinExistence type="predicted"/>
<dbReference type="InterPro" id="IPR007487">
    <property type="entry name" value="ABC_transpt-TYRBP-like"/>
</dbReference>
<dbReference type="Pfam" id="PF04392">
    <property type="entry name" value="ABC_sub_bind"/>
    <property type="match status" value="1"/>
</dbReference>
<dbReference type="PANTHER" id="PTHR35271">
    <property type="entry name" value="ABC TRANSPORTER, SUBSTRATE-BINDING LIPOPROTEIN-RELATED"/>
    <property type="match status" value="1"/>
</dbReference>
<dbReference type="EMBL" id="DTGR01000183">
    <property type="protein sequence ID" value="HHS30367.1"/>
    <property type="molecule type" value="Genomic_DNA"/>
</dbReference>
<dbReference type="InterPro" id="IPR028082">
    <property type="entry name" value="Peripla_BP_I"/>
</dbReference>
<accession>A0A7V6A4Y8</accession>
<dbReference type="PROSITE" id="PS51257">
    <property type="entry name" value="PROKAR_LIPOPROTEIN"/>
    <property type="match status" value="1"/>
</dbReference>
<evidence type="ECO:0000313" key="1">
    <source>
        <dbReference type="EMBL" id="HHS30367.1"/>
    </source>
</evidence>
<comment type="caution">
    <text evidence="1">The sequence shown here is derived from an EMBL/GenBank/DDBJ whole genome shotgun (WGS) entry which is preliminary data.</text>
</comment>
<dbReference type="AlphaFoldDB" id="A0A7V6A4Y8"/>